<feature type="compositionally biased region" description="Basic and acidic residues" evidence="9">
    <location>
        <begin position="1170"/>
        <end position="1180"/>
    </location>
</feature>
<keyword evidence="12" id="KW-1185">Reference proteome</keyword>
<feature type="compositionally biased region" description="Pro residues" evidence="9">
    <location>
        <begin position="629"/>
        <end position="647"/>
    </location>
</feature>
<feature type="region of interest" description="Disordered" evidence="9">
    <location>
        <begin position="600"/>
        <end position="649"/>
    </location>
</feature>
<dbReference type="EMBL" id="JAPMOS010000012">
    <property type="protein sequence ID" value="KAJ4460625.1"/>
    <property type="molecule type" value="Genomic_DNA"/>
</dbReference>
<dbReference type="Pfam" id="PF01602">
    <property type="entry name" value="Adaptin_N"/>
    <property type="match status" value="1"/>
</dbReference>
<comment type="subcellular location">
    <subcellularLocation>
        <location evidence="1">Endomembrane system</location>
    </subcellularLocation>
</comment>
<feature type="compositionally biased region" description="Pro residues" evidence="9">
    <location>
        <begin position="1814"/>
        <end position="1827"/>
    </location>
</feature>
<keyword evidence="6" id="KW-0653">Protein transport</keyword>
<evidence type="ECO:0000256" key="3">
    <source>
        <dbReference type="ARBA" id="ARBA00022723"/>
    </source>
</evidence>
<dbReference type="InterPro" id="IPR013041">
    <property type="entry name" value="Clathrin_app_Ig-like_sf"/>
</dbReference>
<keyword evidence="7" id="KW-0472">Membrane</keyword>
<evidence type="ECO:0000256" key="4">
    <source>
        <dbReference type="ARBA" id="ARBA00022771"/>
    </source>
</evidence>
<evidence type="ECO:0000256" key="5">
    <source>
        <dbReference type="ARBA" id="ARBA00022833"/>
    </source>
</evidence>
<dbReference type="Gene3D" id="3.30.310.10">
    <property type="entry name" value="TATA-Binding Protein"/>
    <property type="match status" value="1"/>
</dbReference>
<feature type="region of interest" description="Disordered" evidence="9">
    <location>
        <begin position="1804"/>
        <end position="1945"/>
    </location>
</feature>
<feature type="region of interest" description="Disordered" evidence="9">
    <location>
        <begin position="1150"/>
        <end position="1186"/>
    </location>
</feature>
<feature type="compositionally biased region" description="Low complexity" evidence="9">
    <location>
        <begin position="2091"/>
        <end position="2106"/>
    </location>
</feature>
<proteinExistence type="predicted"/>
<keyword evidence="4 8" id="KW-0863">Zinc-finger</keyword>
<feature type="domain" description="C3H1-type" evidence="10">
    <location>
        <begin position="1077"/>
        <end position="1105"/>
    </location>
</feature>
<dbReference type="PROSITE" id="PS50103">
    <property type="entry name" value="ZF_C3H1"/>
    <property type="match status" value="1"/>
</dbReference>
<evidence type="ECO:0000256" key="8">
    <source>
        <dbReference type="PROSITE-ProRule" id="PRU00723"/>
    </source>
</evidence>
<dbReference type="InterPro" id="IPR009028">
    <property type="entry name" value="Coatomer/calthrin_app_sub_C"/>
</dbReference>
<dbReference type="Pfam" id="PF02883">
    <property type="entry name" value="Alpha_adaptinC2"/>
    <property type="match status" value="1"/>
</dbReference>
<dbReference type="InterPro" id="IPR000571">
    <property type="entry name" value="Znf_CCCH"/>
</dbReference>
<dbReference type="SUPFAM" id="SSF90229">
    <property type="entry name" value="CCCH zinc finger"/>
    <property type="match status" value="1"/>
</dbReference>
<feature type="compositionally biased region" description="Pro residues" evidence="9">
    <location>
        <begin position="1849"/>
        <end position="1864"/>
    </location>
</feature>
<reference evidence="11" key="1">
    <citation type="journal article" date="2022" name="bioRxiv">
        <title>Genomics of Preaxostyla Flagellates Illuminates Evolutionary Transitions and the Path Towards Mitochondrial Loss.</title>
        <authorList>
            <person name="Novak L.V.F."/>
            <person name="Treitli S.C."/>
            <person name="Pyrih J."/>
            <person name="Halakuc P."/>
            <person name="Pipaliya S.V."/>
            <person name="Vacek V."/>
            <person name="Brzon O."/>
            <person name="Soukal P."/>
            <person name="Eme L."/>
            <person name="Dacks J.B."/>
            <person name="Karnkowska A."/>
            <person name="Elias M."/>
            <person name="Hampl V."/>
        </authorList>
    </citation>
    <scope>NUCLEOTIDE SEQUENCE</scope>
    <source>
        <strain evidence="11">RCP-MX</strain>
    </source>
</reference>
<dbReference type="SUPFAM" id="SSF49348">
    <property type="entry name" value="Clathrin adaptor appendage domain"/>
    <property type="match status" value="1"/>
</dbReference>
<dbReference type="Gene3D" id="2.60.40.1230">
    <property type="match status" value="1"/>
</dbReference>
<dbReference type="Pfam" id="PF02296">
    <property type="entry name" value="Alpha_adaptin_C"/>
    <property type="match status" value="1"/>
</dbReference>
<sequence>MAQSDMRGLNNFIGELRACRSKEAEERRVEKELGNIRAQFNTPSKLNSYQRKKYVCKLMYIYMIGYDVDFGHVEAMQLMASTKYSEKQIAYLCFGVLLNEKSEILRLITQPMLNDLTSRRDLFQSLALTLIANVGGAEMAETLANNVSKLLMAETSRNYIRKKAALCLLHLHRKNPEIVTPDAWVDRVMSLLNDPDGGVLTAVMSLLQGFSTSSPTLFEPAVPRVCALLEKVVIHRQVTPDYMYAHIAAPWLVVKILQFLQQYPPPESPAAQGSLRKVLDKVISTDNHFFQKKNNAMLAVLFESINLVVHLNCDADLIRKASGHLTAFISSTDSDTRYLALDCITRLCRVEQESINQSRATIIKVLHHADISLRRRALDVLFEMCNGANSEEIVGELLGYLPLAELQMREELVLKIAILAEKFPVDLQWYVDVMLKLISIGGDHMSQDVWYRVVQFVANGAEVQPYAAQTVLPYLREPHVHENCVRVASYLLGEYGHFISDKPGMGPEVQFDALARHFGSVGDHTRSLLVSAYIKFLSCFAEIAPRSSPSSLDPEIQQRACEYVAMSGHPEVMEKVWAMMPPFPPRQSLLIKQLRKRIGKLDGPDRRSRHIAEGEADEEPLSEDEPDGPLEPSPPIAGPAPAAPQPTPEADLLNVMGAATAAAPPAAAPPAAAPSVASSLMALLGAAAPAPVSAPVSAPAGPAGDILAMLGARPAQAPAPAQAPVPAAAPAPGSNDGGLIDLTSAARPTTAQLGAELASLSLSVTGNPAVDQWFRRLVVANEGVLYEDNIVQVGLKSEFRFAEGRMMLFYGNKATSPITGFSATIPPSPDLQIQYAPVPDSIPPRTQVKQILNMTCTVPFVEAPLLHLQFTNPLTNSPFSIQLRLPVVPTKFISPATPSPEEFFRAWKQIPPGSTMESNATFTPSIPVDANTVQNLGRLLNQGFHLAVLPGLDPSPSNLVCAGTFNSRTGSPVLVLLRIETFPTRQPAQISFTARTTSAPLTTAINRYLIAHFSTAGKLKPPGKKAAQPELHSTKTPTTPMEARRGSTGSFASTATSTSSLDSSGFAAARKGTVKDKYKTQLCDNWVRTQSCNYGRKCMFAHGVEDLRKSTGTPQIGVPLQGTRMHVEGPPPRLFQNTLAGLGQPGLGILPSRGTHSLRSVDSDEDEDFEASHEARFRDEESGELEGSLENYPIEEDPKELTSFYPFQSMEDRLEKVLFEYFESWEASGLGSLEHFSMPFTRLYVQLKKKSGYMIDVTKSKYKKFGRFLQEMEHRGILTVGMIRELHCVTEVKKAQLLREHARFYVREQRRVAAYQQRAALVAAPTYPSLSPGDIEHVCGYPPPPEFEGPHPTPAHTALKQLGASSEPVTAANVGYRLVFHYRAVNSEQALTEFAKSQDFGWGADVIGIWREDQGAQTRTMSFATLPFRSHDASRTTDIEVSFRSYQLQPSSVYFAMVFFEDGVTPVNGLRSYFRVYPYDGDERTAIHVILECGYRPPHYGAHFLAIAPAERREEYARSPSPAPTDGAKGAERPHFQMVPVVSVGEGFLDFHADSYNMSSVFLQLTEQNTGTSYAVYMHPSLPHNLTDASAIGLRRFFRRVFLGPQSETGPPSDIQCWRYFKRAGTSDYVCCHEPVPDGMYFVEFVGFVQHEVLVYSPISPEPRGAPGMKTADQTKPLYHAVHIQTTLDTNLKKRISAFAMAIPRSKPPAQPPPLLKLPMADTLTVHSAGPADATQPHVTAPLPPPAESDDVVHANLAPLGPLTQDQVENIKAQIVRIGRQVDKLEKQKRILDNVLFHSSNPAESILMQGGGGPNPPPSLEPEPAALPRPVSAHPSVSLVHAPPAAARPTPPIGTAPPANPPLPFGLKAAPPGLGPQQPLLAPPRDQKITAPPLLVGRELSQPPQPQPQPQPPQTQPQPPQTQPTLPFAFTPTPPISPSGWAAHQRQKQQLIAQLVAQQEQQRRILAAHLLKSPMFLQHFQQIQAQQAQAQQAQAQAQAQTQQQTQQQAYVLQQTQRALQQRLTQPPSPPALLLSPPESHPGLPLDQFLPPPEMHPLDGGEGIGVLEGVNNSSWLLSPFQGGVGESPPPAQQSQPPQAQPQSPRAPGSTQTPQPDLFATWRAANIGDQDIWRGF</sequence>
<keyword evidence="3 8" id="KW-0479">Metal-binding</keyword>
<dbReference type="InterPro" id="IPR003164">
    <property type="entry name" value="Clathrin_a-adaptin_app_sub_C"/>
</dbReference>
<feature type="region of interest" description="Disordered" evidence="9">
    <location>
        <begin position="2076"/>
        <end position="2116"/>
    </location>
</feature>
<evidence type="ECO:0000256" key="9">
    <source>
        <dbReference type="SAM" id="MobiDB-lite"/>
    </source>
</evidence>
<accession>A0ABQ8USV9</accession>
<dbReference type="InterPro" id="IPR016024">
    <property type="entry name" value="ARM-type_fold"/>
</dbReference>
<evidence type="ECO:0000256" key="2">
    <source>
        <dbReference type="ARBA" id="ARBA00022448"/>
    </source>
</evidence>
<dbReference type="InterPro" id="IPR011989">
    <property type="entry name" value="ARM-like"/>
</dbReference>
<keyword evidence="5 8" id="KW-0862">Zinc</keyword>
<evidence type="ECO:0000313" key="11">
    <source>
        <dbReference type="EMBL" id="KAJ4460625.1"/>
    </source>
</evidence>
<dbReference type="Pfam" id="PF00642">
    <property type="entry name" value="zf-CCCH"/>
    <property type="match status" value="1"/>
</dbReference>
<feature type="compositionally biased region" description="Basic and acidic residues" evidence="9">
    <location>
        <begin position="600"/>
        <end position="613"/>
    </location>
</feature>
<dbReference type="SMART" id="SM00356">
    <property type="entry name" value="ZnF_C3H1"/>
    <property type="match status" value="1"/>
</dbReference>
<evidence type="ECO:0000256" key="7">
    <source>
        <dbReference type="ARBA" id="ARBA00023136"/>
    </source>
</evidence>
<evidence type="ECO:0000259" key="10">
    <source>
        <dbReference type="PROSITE" id="PS50103"/>
    </source>
</evidence>
<dbReference type="InterPro" id="IPR008152">
    <property type="entry name" value="Clathrin_a/b/g-adaptin_app_Ig"/>
</dbReference>
<feature type="zinc finger region" description="C3H1-type" evidence="8">
    <location>
        <begin position="1077"/>
        <end position="1105"/>
    </location>
</feature>
<keyword evidence="2" id="KW-0813">Transport</keyword>
<feature type="compositionally biased region" description="Low complexity" evidence="9">
    <location>
        <begin position="1046"/>
        <end position="1065"/>
    </location>
</feature>
<dbReference type="InterPro" id="IPR012295">
    <property type="entry name" value="TBP_dom_sf"/>
</dbReference>
<dbReference type="InterPro" id="IPR050840">
    <property type="entry name" value="Adaptor_Complx_Large_Subunit"/>
</dbReference>
<feature type="compositionally biased region" description="Acidic residues" evidence="9">
    <location>
        <begin position="614"/>
        <end position="628"/>
    </location>
</feature>
<feature type="region of interest" description="Disordered" evidence="9">
    <location>
        <begin position="2018"/>
        <end position="2064"/>
    </location>
</feature>
<dbReference type="InterPro" id="IPR057429">
    <property type="entry name" value="WH_eIF2D"/>
</dbReference>
<gene>
    <name evidence="11" type="ORF">PAPYR_3269</name>
</gene>
<dbReference type="Gene3D" id="1.25.10.10">
    <property type="entry name" value="Leucine-rich Repeat Variant"/>
    <property type="match status" value="1"/>
</dbReference>
<evidence type="ECO:0000313" key="12">
    <source>
        <dbReference type="Proteomes" id="UP001141327"/>
    </source>
</evidence>
<dbReference type="InterPro" id="IPR002553">
    <property type="entry name" value="Clathrin/coatomer_adapt-like_N"/>
</dbReference>
<feature type="compositionally biased region" description="Low complexity" evidence="9">
    <location>
        <begin position="1869"/>
        <end position="1884"/>
    </location>
</feature>
<comment type="caution">
    <text evidence="11">The sequence shown here is derived from an EMBL/GenBank/DDBJ whole genome shotgun (WGS) entry which is preliminary data.</text>
</comment>
<feature type="region of interest" description="Disordered" evidence="9">
    <location>
        <begin position="1019"/>
        <end position="1065"/>
    </location>
</feature>
<feature type="compositionally biased region" description="Pro residues" evidence="9">
    <location>
        <begin position="1903"/>
        <end position="1922"/>
    </location>
</feature>
<dbReference type="Gene3D" id="4.10.1000.10">
    <property type="entry name" value="Zinc finger, CCCH-type"/>
    <property type="match status" value="1"/>
</dbReference>
<evidence type="ECO:0000256" key="6">
    <source>
        <dbReference type="ARBA" id="ARBA00022927"/>
    </source>
</evidence>
<dbReference type="PANTHER" id="PTHR22780">
    <property type="entry name" value="ADAPTIN, ALPHA/GAMMA/EPSILON"/>
    <property type="match status" value="1"/>
</dbReference>
<dbReference type="Pfam" id="PF25304">
    <property type="entry name" value="WHD_eIF2D"/>
    <property type="match status" value="1"/>
</dbReference>
<feature type="compositionally biased region" description="Low complexity" evidence="9">
    <location>
        <begin position="2018"/>
        <end position="2041"/>
    </location>
</feature>
<organism evidence="11 12">
    <name type="scientific">Paratrimastix pyriformis</name>
    <dbReference type="NCBI Taxonomy" id="342808"/>
    <lineage>
        <taxon>Eukaryota</taxon>
        <taxon>Metamonada</taxon>
        <taxon>Preaxostyla</taxon>
        <taxon>Paratrimastigidae</taxon>
        <taxon>Paratrimastix</taxon>
    </lineage>
</organism>
<dbReference type="SUPFAM" id="SSF48371">
    <property type="entry name" value="ARM repeat"/>
    <property type="match status" value="1"/>
</dbReference>
<dbReference type="SMART" id="SM00809">
    <property type="entry name" value="Alpha_adaptinC2"/>
    <property type="match status" value="1"/>
</dbReference>
<name>A0ABQ8USV9_9EUKA</name>
<dbReference type="InterPro" id="IPR036855">
    <property type="entry name" value="Znf_CCCH_sf"/>
</dbReference>
<protein>
    <submittedName>
        <fullName evidence="11">AP-2 complex subunit alpha-1</fullName>
    </submittedName>
</protein>
<dbReference type="Proteomes" id="UP001141327">
    <property type="component" value="Unassembled WGS sequence"/>
</dbReference>
<evidence type="ECO:0000256" key="1">
    <source>
        <dbReference type="ARBA" id="ARBA00004308"/>
    </source>
</evidence>
<dbReference type="SUPFAM" id="SSF55711">
    <property type="entry name" value="Subdomain of clathrin and coatomer appendage domain"/>
    <property type="match status" value="1"/>
</dbReference>